<comment type="caution">
    <text evidence="1">The sequence shown here is derived from an EMBL/GenBank/DDBJ whole genome shotgun (WGS) entry which is preliminary data.</text>
</comment>
<reference evidence="1 2" key="1">
    <citation type="submission" date="2015-10" db="EMBL/GenBank/DDBJ databases">
        <title>Draft genome sequence of Streptomyces bungoensis DSM 41781, type strain for the species Streptomyces bungoensis.</title>
        <authorList>
            <person name="Ruckert C."/>
            <person name="Winkler A."/>
            <person name="Kalinowski J."/>
            <person name="Kampfer P."/>
            <person name="Glaeser S."/>
        </authorList>
    </citation>
    <scope>NUCLEOTIDE SEQUENCE [LARGE SCALE GENOMIC DNA]</scope>
    <source>
        <strain evidence="1 2">DSM 41781</strain>
    </source>
</reference>
<proteinExistence type="predicted"/>
<dbReference type="Proteomes" id="UP000053024">
    <property type="component" value="Unassembled WGS sequence"/>
</dbReference>
<dbReference type="EMBL" id="LMWX01000037">
    <property type="protein sequence ID" value="KUN82436.1"/>
    <property type="molecule type" value="Genomic_DNA"/>
</dbReference>
<keyword evidence="2" id="KW-1185">Reference proteome</keyword>
<accession>A0A117RC32</accession>
<dbReference type="OrthoDB" id="3638127at2"/>
<evidence type="ECO:0000313" key="2">
    <source>
        <dbReference type="Proteomes" id="UP000053024"/>
    </source>
</evidence>
<gene>
    <name evidence="1" type="ORF">AQJ66_21650</name>
</gene>
<organism evidence="1 2">
    <name type="scientific">Streptomyces bungoensis</name>
    <dbReference type="NCBI Taxonomy" id="285568"/>
    <lineage>
        <taxon>Bacteria</taxon>
        <taxon>Bacillati</taxon>
        <taxon>Actinomycetota</taxon>
        <taxon>Actinomycetes</taxon>
        <taxon>Kitasatosporales</taxon>
        <taxon>Streptomycetaceae</taxon>
        <taxon>Streptomyces</taxon>
    </lineage>
</organism>
<sequence length="65" mass="7055">MENESAAGAEAAAARHARFGKLPERVHFHEMVEEKKAGPSGAEAVSYDPEGSWNHFSCLAWDLGL</sequence>
<dbReference type="RefSeq" id="WP_061924811.1">
    <property type="nucleotide sequence ID" value="NZ_JBEYBH010000002.1"/>
</dbReference>
<name>A0A117RC32_9ACTN</name>
<dbReference type="AlphaFoldDB" id="A0A117RC32"/>
<protein>
    <submittedName>
        <fullName evidence="1">Uncharacterized protein</fullName>
    </submittedName>
</protein>
<evidence type="ECO:0000313" key="1">
    <source>
        <dbReference type="EMBL" id="KUN82436.1"/>
    </source>
</evidence>
<dbReference type="STRING" id="285568.AQJ66_21650"/>